<dbReference type="Gene3D" id="2.60.40.1730">
    <property type="entry name" value="tricorn interacting facor f3 domain"/>
    <property type="match status" value="1"/>
</dbReference>
<keyword evidence="17" id="KW-1015">Disulfide bond</keyword>
<comment type="cofactor">
    <cofactor evidence="20 22">
        <name>Zn(2+)</name>
        <dbReference type="ChEBI" id="CHEBI:29105"/>
    </cofactor>
    <text evidence="20 22">Binds 1 zinc ion per subunit.</text>
</comment>
<evidence type="ECO:0000256" key="19">
    <source>
        <dbReference type="PIRSR" id="PIRSR634016-1"/>
    </source>
</evidence>
<dbReference type="GO" id="GO:0005886">
    <property type="term" value="C:plasma membrane"/>
    <property type="evidence" value="ECO:0007669"/>
    <property type="project" value="UniProtKB-SubCell"/>
</dbReference>
<dbReference type="InterPro" id="IPR027268">
    <property type="entry name" value="Peptidase_M4/M1_CTD_sf"/>
</dbReference>
<evidence type="ECO:0000256" key="11">
    <source>
        <dbReference type="ARBA" id="ARBA00022833"/>
    </source>
</evidence>
<evidence type="ECO:0000256" key="13">
    <source>
        <dbReference type="ARBA" id="ARBA00022968"/>
    </source>
</evidence>
<dbReference type="InterPro" id="IPR014782">
    <property type="entry name" value="Peptidase_M1_dom"/>
</dbReference>
<dbReference type="GO" id="GO:0008270">
    <property type="term" value="F:zinc ion binding"/>
    <property type="evidence" value="ECO:0007669"/>
    <property type="project" value="UniProtKB-UniRule"/>
</dbReference>
<keyword evidence="10 22" id="KW-0378">Hydrolase</keyword>
<accession>A0A914WGZ3</accession>
<evidence type="ECO:0000256" key="12">
    <source>
        <dbReference type="ARBA" id="ARBA00022837"/>
    </source>
</evidence>
<dbReference type="Gene3D" id="1.25.50.20">
    <property type="match status" value="1"/>
</dbReference>
<dbReference type="PANTHER" id="PTHR11533:SF276">
    <property type="entry name" value="GLUTAMYL AMINOPEPTIDASE"/>
    <property type="match status" value="1"/>
</dbReference>
<dbReference type="GO" id="GO:0070006">
    <property type="term" value="F:metalloaminopeptidase activity"/>
    <property type="evidence" value="ECO:0007669"/>
    <property type="project" value="TreeGrafter"/>
</dbReference>
<dbReference type="FunFam" id="1.10.390.10:FF:000006">
    <property type="entry name" value="Puromycin-sensitive aminopeptidase"/>
    <property type="match status" value="1"/>
</dbReference>
<keyword evidence="13" id="KW-0735">Signal-anchor</keyword>
<dbReference type="Pfam" id="PF11838">
    <property type="entry name" value="ERAP1_C"/>
    <property type="match status" value="1"/>
</dbReference>
<evidence type="ECO:0000256" key="14">
    <source>
        <dbReference type="ARBA" id="ARBA00022989"/>
    </source>
</evidence>
<keyword evidence="12" id="KW-0106">Calcium</keyword>
<dbReference type="Pfam" id="PF17900">
    <property type="entry name" value="Peptidase_M1_N"/>
    <property type="match status" value="1"/>
</dbReference>
<dbReference type="PANTHER" id="PTHR11533">
    <property type="entry name" value="PROTEASE M1 ZINC METALLOPROTEASE"/>
    <property type="match status" value="1"/>
</dbReference>
<feature type="domain" description="Aminopeptidase N-like N-terminal" evidence="25">
    <location>
        <begin position="56"/>
        <end position="240"/>
    </location>
</feature>
<dbReference type="GO" id="GO:0005615">
    <property type="term" value="C:extracellular space"/>
    <property type="evidence" value="ECO:0007669"/>
    <property type="project" value="TreeGrafter"/>
</dbReference>
<evidence type="ECO:0000256" key="8">
    <source>
        <dbReference type="ARBA" id="ARBA00022692"/>
    </source>
</evidence>
<dbReference type="InterPro" id="IPR001930">
    <property type="entry name" value="Peptidase_M1"/>
</dbReference>
<feature type="site" description="Transition state stabilizer" evidence="21">
    <location>
        <position position="436"/>
    </location>
</feature>
<reference evidence="27" key="1">
    <citation type="submission" date="2022-11" db="UniProtKB">
        <authorList>
            <consortium name="WormBaseParasite"/>
        </authorList>
    </citation>
    <scope>IDENTIFICATION</scope>
</reference>
<evidence type="ECO:0000256" key="15">
    <source>
        <dbReference type="ARBA" id="ARBA00023049"/>
    </source>
</evidence>
<dbReference type="FunFam" id="2.60.40.1730:FF:000001">
    <property type="entry name" value="Leucyl-cystinyl aminopeptidase"/>
    <property type="match status" value="1"/>
</dbReference>
<organism evidence="26 27">
    <name type="scientific">Plectus sambesii</name>
    <dbReference type="NCBI Taxonomy" id="2011161"/>
    <lineage>
        <taxon>Eukaryota</taxon>
        <taxon>Metazoa</taxon>
        <taxon>Ecdysozoa</taxon>
        <taxon>Nematoda</taxon>
        <taxon>Chromadorea</taxon>
        <taxon>Plectida</taxon>
        <taxon>Plectina</taxon>
        <taxon>Plectoidea</taxon>
        <taxon>Plectidae</taxon>
        <taxon>Plectus</taxon>
    </lineage>
</organism>
<dbReference type="AlphaFoldDB" id="A0A914WGZ3"/>
<keyword evidence="26" id="KW-1185">Reference proteome</keyword>
<dbReference type="PRINTS" id="PR00756">
    <property type="entry name" value="ALADIPTASE"/>
</dbReference>
<name>A0A914WGZ3_9BILA</name>
<evidence type="ECO:0000259" key="24">
    <source>
        <dbReference type="Pfam" id="PF11838"/>
    </source>
</evidence>
<dbReference type="InterPro" id="IPR024571">
    <property type="entry name" value="ERAP1-like_C_dom"/>
</dbReference>
<comment type="similarity">
    <text evidence="3 22">Belongs to the peptidase M1 family.</text>
</comment>
<proteinExistence type="inferred from homology"/>
<feature type="transmembrane region" description="Helical" evidence="22">
    <location>
        <begin position="7"/>
        <end position="30"/>
    </location>
</feature>
<dbReference type="GO" id="GO:0043171">
    <property type="term" value="P:peptide catabolic process"/>
    <property type="evidence" value="ECO:0007669"/>
    <property type="project" value="TreeGrafter"/>
</dbReference>
<dbReference type="Pfam" id="PF01433">
    <property type="entry name" value="Peptidase_M1"/>
    <property type="match status" value="1"/>
</dbReference>
<dbReference type="EC" id="3.4.11.-" evidence="22"/>
<feature type="domain" description="ERAP1-like C-terminal" evidence="24">
    <location>
        <begin position="564"/>
        <end position="795"/>
    </location>
</feature>
<evidence type="ECO:0000256" key="18">
    <source>
        <dbReference type="ARBA" id="ARBA00023180"/>
    </source>
</evidence>
<dbReference type="CDD" id="cd09601">
    <property type="entry name" value="M1_APN-Q_like"/>
    <property type="match status" value="1"/>
</dbReference>
<keyword evidence="14 22" id="KW-1133">Transmembrane helix</keyword>
<keyword evidence="9 20" id="KW-0479">Metal-binding</keyword>
<evidence type="ECO:0000256" key="16">
    <source>
        <dbReference type="ARBA" id="ARBA00023136"/>
    </source>
</evidence>
<dbReference type="WBParaSite" id="PSAMB.scaffold3883size16530.g22792.t1">
    <property type="protein sequence ID" value="PSAMB.scaffold3883size16530.g22792.t1"/>
    <property type="gene ID" value="PSAMB.scaffold3883size16530.g22792"/>
</dbReference>
<dbReference type="InterPro" id="IPR034016">
    <property type="entry name" value="M1_APN-typ"/>
</dbReference>
<evidence type="ECO:0000256" key="3">
    <source>
        <dbReference type="ARBA" id="ARBA00010136"/>
    </source>
</evidence>
<comment type="subunit">
    <text evidence="4">Homodimer; disulfide-linked.</text>
</comment>
<evidence type="ECO:0000256" key="4">
    <source>
        <dbReference type="ARBA" id="ARBA00011748"/>
    </source>
</evidence>
<evidence type="ECO:0000256" key="2">
    <source>
        <dbReference type="ARBA" id="ARBA00004401"/>
    </source>
</evidence>
<dbReference type="GO" id="GO:0005737">
    <property type="term" value="C:cytoplasm"/>
    <property type="evidence" value="ECO:0007669"/>
    <property type="project" value="TreeGrafter"/>
</dbReference>
<evidence type="ECO:0000256" key="5">
    <source>
        <dbReference type="ARBA" id="ARBA00022438"/>
    </source>
</evidence>
<evidence type="ECO:0000256" key="1">
    <source>
        <dbReference type="ARBA" id="ARBA00001703"/>
    </source>
</evidence>
<dbReference type="Gene3D" id="1.10.390.10">
    <property type="entry name" value="Neutral Protease Domain 2"/>
    <property type="match status" value="1"/>
</dbReference>
<comment type="subcellular location">
    <subcellularLocation>
        <location evidence="2">Cell membrane</location>
        <topology evidence="2">Single-pass type II membrane protein</topology>
    </subcellularLocation>
</comment>
<dbReference type="SUPFAM" id="SSF63737">
    <property type="entry name" value="Leukotriene A4 hydrolase N-terminal domain"/>
    <property type="match status" value="1"/>
</dbReference>
<evidence type="ECO:0000313" key="26">
    <source>
        <dbReference type="Proteomes" id="UP000887566"/>
    </source>
</evidence>
<dbReference type="GO" id="GO:0004230">
    <property type="term" value="F:glutamyl aminopeptidase activity"/>
    <property type="evidence" value="ECO:0007669"/>
    <property type="project" value="UniProtKB-EC"/>
</dbReference>
<keyword evidence="15 22" id="KW-0482">Metalloprotease</keyword>
<keyword evidence="16 22" id="KW-0472">Membrane</keyword>
<evidence type="ECO:0000259" key="23">
    <source>
        <dbReference type="Pfam" id="PF01433"/>
    </source>
</evidence>
<keyword evidence="7 22" id="KW-0645">Protease</keyword>
<dbReference type="Proteomes" id="UP000887566">
    <property type="component" value="Unplaced"/>
</dbReference>
<keyword evidence="8 22" id="KW-0812">Transmembrane</keyword>
<evidence type="ECO:0000256" key="10">
    <source>
        <dbReference type="ARBA" id="ARBA00022801"/>
    </source>
</evidence>
<feature type="binding site" evidence="20">
    <location>
        <position position="353"/>
    </location>
    <ligand>
        <name>Zn(2+)</name>
        <dbReference type="ChEBI" id="CHEBI:29105"/>
        <note>catalytic</note>
    </ligand>
</feature>
<protein>
    <recommendedName>
        <fullName evidence="22">Aminopeptidase</fullName>
        <ecNumber evidence="22">3.4.11.-</ecNumber>
    </recommendedName>
</protein>
<dbReference type="SUPFAM" id="SSF55486">
    <property type="entry name" value="Metalloproteases ('zincins'), catalytic domain"/>
    <property type="match status" value="1"/>
</dbReference>
<evidence type="ECO:0000259" key="25">
    <source>
        <dbReference type="Pfam" id="PF17900"/>
    </source>
</evidence>
<keyword evidence="5 22" id="KW-0031">Aminopeptidase</keyword>
<dbReference type="Gene3D" id="2.60.40.1910">
    <property type="match status" value="1"/>
</dbReference>
<keyword evidence="6" id="KW-1003">Cell membrane</keyword>
<dbReference type="GO" id="GO:0006508">
    <property type="term" value="P:proteolysis"/>
    <property type="evidence" value="ECO:0007669"/>
    <property type="project" value="UniProtKB-KW"/>
</dbReference>
<dbReference type="GO" id="GO:0042277">
    <property type="term" value="F:peptide binding"/>
    <property type="evidence" value="ECO:0007669"/>
    <property type="project" value="TreeGrafter"/>
</dbReference>
<sequence length="795" mass="89318">MPRRKTVVIVLGIAAALLIIVAAVVVVLLLTKSSKSDVAPQNETWKNYRLSNTTLPVHYNLTVHPEIPNGVFSGHVTIELNVSEKTSVIYLHIKWLNITSTRIFDQSGNNVSLKAFAFEPNEYWVVTTDAPLVPGTHFLAIEFSGSLTTGIVGFYRSSYIDKPTKTKRFLATTKFEPTFARRAFPCFDEPNKKASYQVTVIHDSAQPTALSNSPVLSTKILPSGLIETVFARTVRMSTYLVCFIISDFDHLEQMASNNVLVRTYAPADRINNTRFALNRAADVLVAYDEYFGIPYNHSFPKLDLVAIPDFVSGAMENWGVVTFRETNIILDPTTASAQNEFQIAKIVAHELAHMWFGDYVTMDWWSDLWLNEGFANFMAYLYGMEASVPHYNPESSFLTDQLQSTMVLDARLSTHPIIVPIAHPDDINAAFDSITYGKGSSVLRMLENYLGANNFKEGIRTYFRKYQYGNARTDDLWAVLSEQTGVHVKEVMDTWTKQGGYPVVFYDAASSSVRQKQFLSNSNDNVPAEQLWNVPIAYKIGSTPNMFLFKSKTQNVSINSTANLVKLNSDGKGFYRVNYKDDHWALIITALKSTNNTLTVMDRAQLIDDSFQLALANQLNYSIPLSMIDYLSSELSNSVPWSSAISNLAYVASMLQTYNTTATDKLRAKTSYLGSAVLEKLVWNATSGDFQRRLLRPLVMRLACRTADDSINPCRKSAYYMFSEWLKDSTNAIPSDYFEAVVRIGMAQTSLTDDQWSTVWSRYIVAGPVEKLALGRALADCYNQTFLQRLVAYIL</sequence>
<evidence type="ECO:0000256" key="6">
    <source>
        <dbReference type="ARBA" id="ARBA00022475"/>
    </source>
</evidence>
<comment type="catalytic activity">
    <reaction evidence="1">
        <text>Release of N-terminal glutamate (and to a lesser extent aspartate) from a peptide.</text>
        <dbReference type="EC" id="3.4.11.7"/>
    </reaction>
</comment>
<evidence type="ECO:0000256" key="17">
    <source>
        <dbReference type="ARBA" id="ARBA00023157"/>
    </source>
</evidence>
<evidence type="ECO:0000256" key="20">
    <source>
        <dbReference type="PIRSR" id="PIRSR634016-3"/>
    </source>
</evidence>
<dbReference type="InterPro" id="IPR045357">
    <property type="entry name" value="Aminopeptidase_N-like_N"/>
</dbReference>
<keyword evidence="11 20" id="KW-0862">Zinc</keyword>
<evidence type="ECO:0000256" key="22">
    <source>
        <dbReference type="RuleBase" id="RU364040"/>
    </source>
</evidence>
<feature type="binding site" evidence="20">
    <location>
        <position position="349"/>
    </location>
    <ligand>
        <name>Zn(2+)</name>
        <dbReference type="ChEBI" id="CHEBI:29105"/>
        <note>catalytic</note>
    </ligand>
</feature>
<dbReference type="InterPro" id="IPR050344">
    <property type="entry name" value="Peptidase_M1_aminopeptidases"/>
</dbReference>
<evidence type="ECO:0000256" key="7">
    <source>
        <dbReference type="ARBA" id="ARBA00022670"/>
    </source>
</evidence>
<feature type="active site" description="Proton acceptor" evidence="19">
    <location>
        <position position="350"/>
    </location>
</feature>
<keyword evidence="18" id="KW-0325">Glycoprotein</keyword>
<evidence type="ECO:0000256" key="9">
    <source>
        <dbReference type="ARBA" id="ARBA00022723"/>
    </source>
</evidence>
<evidence type="ECO:0000256" key="21">
    <source>
        <dbReference type="PIRSR" id="PIRSR634016-4"/>
    </source>
</evidence>
<dbReference type="InterPro" id="IPR042097">
    <property type="entry name" value="Aminopeptidase_N-like_N_sf"/>
</dbReference>
<feature type="domain" description="Peptidase M1 membrane alanine aminopeptidase" evidence="23">
    <location>
        <begin position="275"/>
        <end position="495"/>
    </location>
</feature>
<feature type="binding site" evidence="20">
    <location>
        <position position="372"/>
    </location>
    <ligand>
        <name>Zn(2+)</name>
        <dbReference type="ChEBI" id="CHEBI:29105"/>
        <note>catalytic</note>
    </ligand>
</feature>
<evidence type="ECO:0000313" key="27">
    <source>
        <dbReference type="WBParaSite" id="PSAMB.scaffold3883size16530.g22792.t1"/>
    </source>
</evidence>